<dbReference type="InParanoid" id="A0A2J6SRS1"/>
<feature type="region of interest" description="Disordered" evidence="1">
    <location>
        <begin position="1"/>
        <end position="22"/>
    </location>
</feature>
<dbReference type="AlphaFoldDB" id="A0A2J6SRS1"/>
<accession>A0A2J6SRS1</accession>
<feature type="compositionally biased region" description="Polar residues" evidence="1">
    <location>
        <begin position="7"/>
        <end position="16"/>
    </location>
</feature>
<evidence type="ECO:0000259" key="2">
    <source>
        <dbReference type="Pfam" id="PF20150"/>
    </source>
</evidence>
<evidence type="ECO:0000313" key="4">
    <source>
        <dbReference type="Proteomes" id="UP000235371"/>
    </source>
</evidence>
<dbReference type="GeneID" id="36591918"/>
<gene>
    <name evidence="3" type="ORF">K444DRAFT_635277</name>
</gene>
<reference evidence="3 4" key="1">
    <citation type="submission" date="2016-04" db="EMBL/GenBank/DDBJ databases">
        <title>A degradative enzymes factory behind the ericoid mycorrhizal symbiosis.</title>
        <authorList>
            <consortium name="DOE Joint Genome Institute"/>
            <person name="Martino E."/>
            <person name="Morin E."/>
            <person name="Grelet G."/>
            <person name="Kuo A."/>
            <person name="Kohler A."/>
            <person name="Daghino S."/>
            <person name="Barry K."/>
            <person name="Choi C."/>
            <person name="Cichocki N."/>
            <person name="Clum A."/>
            <person name="Copeland A."/>
            <person name="Hainaut M."/>
            <person name="Haridas S."/>
            <person name="Labutti K."/>
            <person name="Lindquist E."/>
            <person name="Lipzen A."/>
            <person name="Khouja H.-R."/>
            <person name="Murat C."/>
            <person name="Ohm R."/>
            <person name="Olson A."/>
            <person name="Spatafora J."/>
            <person name="Veneault-Fourrey C."/>
            <person name="Henrissat B."/>
            <person name="Grigoriev I."/>
            <person name="Martin F."/>
            <person name="Perotto S."/>
        </authorList>
    </citation>
    <scope>NUCLEOTIDE SEQUENCE [LARGE SCALE GENOMIC DNA]</scope>
    <source>
        <strain evidence="3 4">E</strain>
    </source>
</reference>
<dbReference type="EMBL" id="KZ613872">
    <property type="protein sequence ID" value="PMD53474.1"/>
    <property type="molecule type" value="Genomic_DNA"/>
</dbReference>
<dbReference type="Pfam" id="PF20150">
    <property type="entry name" value="2EXR"/>
    <property type="match status" value="1"/>
</dbReference>
<dbReference type="PANTHER" id="PTHR35910:SF1">
    <property type="entry name" value="2EXR DOMAIN-CONTAINING PROTEIN"/>
    <property type="match status" value="1"/>
</dbReference>
<organism evidence="3 4">
    <name type="scientific">Hyaloscypha bicolor E</name>
    <dbReference type="NCBI Taxonomy" id="1095630"/>
    <lineage>
        <taxon>Eukaryota</taxon>
        <taxon>Fungi</taxon>
        <taxon>Dikarya</taxon>
        <taxon>Ascomycota</taxon>
        <taxon>Pezizomycotina</taxon>
        <taxon>Leotiomycetes</taxon>
        <taxon>Helotiales</taxon>
        <taxon>Hyaloscyphaceae</taxon>
        <taxon>Hyaloscypha</taxon>
        <taxon>Hyaloscypha bicolor</taxon>
    </lineage>
</organism>
<dbReference type="OrthoDB" id="3565153at2759"/>
<dbReference type="RefSeq" id="XP_024730378.1">
    <property type="nucleotide sequence ID" value="XM_024883841.1"/>
</dbReference>
<dbReference type="PANTHER" id="PTHR35910">
    <property type="entry name" value="2EXR DOMAIN-CONTAINING PROTEIN"/>
    <property type="match status" value="1"/>
</dbReference>
<sequence>MLYFDSKTMSHQNKQSKAIPRHSARLRAQTGYGTIPEDKTPNLPLGINDKTIVGEQSTGDDSTTGTTFHPFPKLPLELRLKIWRFNSPEPCVITQLEPLNGYKPLHTIVVSRPTPAVLHSCKESRNEFICGNNDPVNANRPRYRPFFEDGNSKKVFFSFEVDALHLMDCKVAEPLVRKELRHMVVGDDLPPTNTKLEDLLTATPIVNVDSDGDFEGPKFLKLPNFKKLQTLIIVCLSHLDDIQRLEALVEKHLELSKKRTPEFKAPRVVFKKLVSGASSAASISPRSAIM</sequence>
<evidence type="ECO:0000256" key="1">
    <source>
        <dbReference type="SAM" id="MobiDB-lite"/>
    </source>
</evidence>
<name>A0A2J6SRS1_9HELO</name>
<dbReference type="Proteomes" id="UP000235371">
    <property type="component" value="Unassembled WGS sequence"/>
</dbReference>
<dbReference type="InterPro" id="IPR045518">
    <property type="entry name" value="2EXR"/>
</dbReference>
<protein>
    <recommendedName>
        <fullName evidence="2">2EXR domain-containing protein</fullName>
    </recommendedName>
</protein>
<proteinExistence type="predicted"/>
<keyword evidence="4" id="KW-1185">Reference proteome</keyword>
<evidence type="ECO:0000313" key="3">
    <source>
        <dbReference type="EMBL" id="PMD53474.1"/>
    </source>
</evidence>
<feature type="domain" description="2EXR" evidence="2">
    <location>
        <begin position="68"/>
        <end position="164"/>
    </location>
</feature>